<gene>
    <name evidence="2" type="ORF">NMYAN_250026</name>
</gene>
<name>A0A8H8Z086_9PROT</name>
<dbReference type="InterPro" id="IPR025668">
    <property type="entry name" value="Tnp_DDE_dom"/>
</dbReference>
<reference evidence="2" key="1">
    <citation type="submission" date="2021-02" db="EMBL/GenBank/DDBJ databases">
        <authorList>
            <person name="Han P."/>
        </authorList>
    </citation>
    <scope>NUCLEOTIDE SEQUENCE</scope>
    <source>
        <strain evidence="2">Nitrosomonas nitrosa 18-3D</strain>
    </source>
</reference>
<proteinExistence type="predicted"/>
<dbReference type="AlphaFoldDB" id="A0A8H8Z086"/>
<dbReference type="Proteomes" id="UP000601736">
    <property type="component" value="Unassembled WGS sequence"/>
</dbReference>
<protein>
    <submittedName>
        <fullName evidence="2">Transposase</fullName>
    </submittedName>
</protein>
<evidence type="ECO:0000313" key="2">
    <source>
        <dbReference type="EMBL" id="CAE6507429.1"/>
    </source>
</evidence>
<dbReference type="RefSeq" id="WP_204799928.1">
    <property type="nucleotide sequence ID" value="NZ_CAJNAP010000018.1"/>
</dbReference>
<dbReference type="NCBIfam" id="NF033539">
    <property type="entry name" value="transpos_IS1380"/>
    <property type="match status" value="1"/>
</dbReference>
<dbReference type="EMBL" id="CAJNAP010000018">
    <property type="protein sequence ID" value="CAE6507429.1"/>
    <property type="molecule type" value="Genomic_DNA"/>
</dbReference>
<accession>A0A8H8Z086</accession>
<comment type="caution">
    <text evidence="2">The sequence shown here is derived from an EMBL/GenBank/DDBJ whole genome shotgun (WGS) entry which is preliminary data.</text>
</comment>
<evidence type="ECO:0000259" key="1">
    <source>
        <dbReference type="Pfam" id="PF13701"/>
    </source>
</evidence>
<dbReference type="Pfam" id="PF13701">
    <property type="entry name" value="DDE_Tnp_1_4"/>
    <property type="match status" value="1"/>
</dbReference>
<sequence>MRVLAQMVIPFRVEATDETLTANAGLVLFGEFVHGLGFKRWLQQEMPKPGSGHSYEATAYVTPLVLMLNGGGRSLEDMRTLKSDSALSTLLKLSVLPSTDAVGDWLRCTGAGKGLAGLSRINRRIVATRIRQFGITAHTLDGDASQIIAEKKAACFTYKGEQGYMPMIGHLAEAGVVIHDEFREGNTAPASRNLEFIKDCETPLPKGHPIAHVRLDSAGYQADILNYCEETNKTFAIGGRLDASTLKTIEAIPQSDWAHYADCAIAETAHSMNETHKAFRLIVVKYKHQVELFDDQPKYHVIASNRQESAEDTLLWYRQRGEVSENGIKELKIGFGMERMPCGQFEANAAFFRIGVIAHNLFVLFKHSALDSGWQRYRVATVRWRLFHLPGKLVRHARSLVLKIATESVELFQNIRTKSYQLAQSLAP</sequence>
<dbReference type="InterPro" id="IPR047960">
    <property type="entry name" value="Transpos_IS1380"/>
</dbReference>
<evidence type="ECO:0000313" key="3">
    <source>
        <dbReference type="Proteomes" id="UP000601736"/>
    </source>
</evidence>
<organism evidence="2 3">
    <name type="scientific">Nitrosomonas nitrosa</name>
    <dbReference type="NCBI Taxonomy" id="52442"/>
    <lineage>
        <taxon>Bacteria</taxon>
        <taxon>Pseudomonadati</taxon>
        <taxon>Pseudomonadota</taxon>
        <taxon>Betaproteobacteria</taxon>
        <taxon>Nitrosomonadales</taxon>
        <taxon>Nitrosomonadaceae</taxon>
        <taxon>Nitrosomonas</taxon>
    </lineage>
</organism>
<feature type="domain" description="Transposase DDE" evidence="1">
    <location>
        <begin position="12"/>
        <end position="409"/>
    </location>
</feature>